<dbReference type="PANTHER" id="PTHR46114">
    <property type="entry name" value="APPLE DOMAIN-CONTAINING PROTEIN"/>
    <property type="match status" value="1"/>
</dbReference>
<proteinExistence type="predicted"/>
<comment type="caution">
    <text evidence="2">The sequence shown here is derived from an EMBL/GenBank/DDBJ whole genome shotgun (WGS) entry which is preliminary data.</text>
</comment>
<dbReference type="AlphaFoldDB" id="A0A4C1T7M2"/>
<reference evidence="2 3" key="1">
    <citation type="journal article" date="2019" name="Commun. Biol.">
        <title>The bagworm genome reveals a unique fibroin gene that provides high tensile strength.</title>
        <authorList>
            <person name="Kono N."/>
            <person name="Nakamura H."/>
            <person name="Ohtoshi R."/>
            <person name="Tomita M."/>
            <person name="Numata K."/>
            <person name="Arakawa K."/>
        </authorList>
    </citation>
    <scope>NUCLEOTIDE SEQUENCE [LARGE SCALE GENOMIC DNA]</scope>
</reference>
<evidence type="ECO:0000313" key="2">
    <source>
        <dbReference type="EMBL" id="GBP10195.1"/>
    </source>
</evidence>
<dbReference type="EMBL" id="BGZK01004658">
    <property type="protein sequence ID" value="GBP10195.1"/>
    <property type="molecule type" value="Genomic_DNA"/>
</dbReference>
<protein>
    <submittedName>
        <fullName evidence="2">Retrovirus-related Pol polyprotein from transposon opus</fullName>
    </submittedName>
</protein>
<evidence type="ECO:0000313" key="3">
    <source>
        <dbReference type="Proteomes" id="UP000299102"/>
    </source>
</evidence>
<sequence length="275" mass="32064">MVVSPERKYTEWTFKRQSTKDEINETLQGYALEIDRKLPDCVRDLQVFDGNPVKYISWIHSVESILKDYEIVKEKPIFRATLQHIRQKIRGPADALSRLPPEFNTLTSSDNNSQHSADEHASPLIPHCEAPINVFRNPLIFSEKVDSDHYENPNNGFQRSYIKMRKLEKAFLIKILKVRLISSIINGIKIPEKYLALLQEVYREHFSKFRIRITQSAFDSHLDFLPENLGAVSDEHGERFHQEMLYIERRYNGKSTEGMLEDFVGRYGGKLPLIV</sequence>
<keyword evidence="3" id="KW-1185">Reference proteome</keyword>
<organism evidence="2 3">
    <name type="scientific">Eumeta variegata</name>
    <name type="common">Bagworm moth</name>
    <name type="synonym">Eumeta japonica</name>
    <dbReference type="NCBI Taxonomy" id="151549"/>
    <lineage>
        <taxon>Eukaryota</taxon>
        <taxon>Metazoa</taxon>
        <taxon>Ecdysozoa</taxon>
        <taxon>Arthropoda</taxon>
        <taxon>Hexapoda</taxon>
        <taxon>Insecta</taxon>
        <taxon>Pterygota</taxon>
        <taxon>Neoptera</taxon>
        <taxon>Endopterygota</taxon>
        <taxon>Lepidoptera</taxon>
        <taxon>Glossata</taxon>
        <taxon>Ditrysia</taxon>
        <taxon>Tineoidea</taxon>
        <taxon>Psychidae</taxon>
        <taxon>Oiketicinae</taxon>
        <taxon>Eumeta</taxon>
    </lineage>
</organism>
<feature type="compositionally biased region" description="Polar residues" evidence="1">
    <location>
        <begin position="104"/>
        <end position="115"/>
    </location>
</feature>
<accession>A0A4C1T7M2</accession>
<feature type="region of interest" description="Disordered" evidence="1">
    <location>
        <begin position="100"/>
        <end position="121"/>
    </location>
</feature>
<gene>
    <name evidence="2" type="primary">pol</name>
    <name evidence="2" type="ORF">EVAR_72042_1</name>
</gene>
<dbReference type="OrthoDB" id="7488542at2759"/>
<name>A0A4C1T7M2_EUMVA</name>
<dbReference type="Proteomes" id="UP000299102">
    <property type="component" value="Unassembled WGS sequence"/>
</dbReference>
<evidence type="ECO:0000256" key="1">
    <source>
        <dbReference type="SAM" id="MobiDB-lite"/>
    </source>
</evidence>
<dbReference type="PANTHER" id="PTHR46114:SF1">
    <property type="entry name" value="ZAD DOMAIN-CONTAINING PROTEIN"/>
    <property type="match status" value="1"/>
</dbReference>